<dbReference type="InterPro" id="IPR001891">
    <property type="entry name" value="Malic_OxRdtase"/>
</dbReference>
<dbReference type="Pfam" id="PF00390">
    <property type="entry name" value="malic"/>
    <property type="match status" value="1"/>
</dbReference>
<dbReference type="VEuPathDB" id="VectorBase:GAUT037416"/>
<evidence type="ECO:0000256" key="4">
    <source>
        <dbReference type="PIRSR" id="PIRSR000106-1"/>
    </source>
</evidence>
<comment type="cofactor">
    <cofactor evidence="6">
        <name>Mg(2+)</name>
        <dbReference type="ChEBI" id="CHEBI:18420"/>
    </cofactor>
    <cofactor evidence="6">
        <name>Mn(2+)</name>
        <dbReference type="ChEBI" id="CHEBI:29035"/>
    </cofactor>
    <text evidence="6">Divalent metal cations. Prefers magnesium or manganese.</text>
</comment>
<evidence type="ECO:0000256" key="7">
    <source>
        <dbReference type="RuleBase" id="RU003426"/>
    </source>
</evidence>
<organism evidence="10 11">
    <name type="scientific">Glossina austeni</name>
    <name type="common">Savannah tsetse fly</name>
    <dbReference type="NCBI Taxonomy" id="7395"/>
    <lineage>
        <taxon>Eukaryota</taxon>
        <taxon>Metazoa</taxon>
        <taxon>Ecdysozoa</taxon>
        <taxon>Arthropoda</taxon>
        <taxon>Hexapoda</taxon>
        <taxon>Insecta</taxon>
        <taxon>Pterygota</taxon>
        <taxon>Neoptera</taxon>
        <taxon>Endopterygota</taxon>
        <taxon>Diptera</taxon>
        <taxon>Brachycera</taxon>
        <taxon>Muscomorpha</taxon>
        <taxon>Hippoboscoidea</taxon>
        <taxon>Glossinidae</taxon>
        <taxon>Glossina</taxon>
    </lineage>
</organism>
<protein>
    <recommendedName>
        <fullName evidence="7">Malic enzyme</fullName>
    </recommendedName>
</protein>
<dbReference type="Gene3D" id="3.40.50.720">
    <property type="entry name" value="NAD(P)-binding Rossmann-like Domain"/>
    <property type="match status" value="1"/>
</dbReference>
<evidence type="ECO:0000313" key="10">
    <source>
        <dbReference type="EnsemblMetazoa" id="GAUT037416-PA"/>
    </source>
</evidence>
<evidence type="ECO:0000256" key="2">
    <source>
        <dbReference type="ARBA" id="ARBA00008785"/>
    </source>
</evidence>
<dbReference type="GO" id="GO:0005739">
    <property type="term" value="C:mitochondrion"/>
    <property type="evidence" value="ECO:0007669"/>
    <property type="project" value="TreeGrafter"/>
</dbReference>
<dbReference type="InterPro" id="IPR037062">
    <property type="entry name" value="Malic_N_dom_sf"/>
</dbReference>
<dbReference type="CDD" id="cd05312">
    <property type="entry name" value="NAD_bind_1_malic_enz"/>
    <property type="match status" value="1"/>
</dbReference>
<accession>A0A1A9VHF2</accession>
<dbReference type="PRINTS" id="PR00072">
    <property type="entry name" value="MALOXRDTASE"/>
</dbReference>
<dbReference type="Gene3D" id="3.40.50.10380">
    <property type="entry name" value="Malic enzyme, N-terminal domain"/>
    <property type="match status" value="1"/>
</dbReference>
<dbReference type="PIRSF" id="PIRSF000106">
    <property type="entry name" value="ME"/>
    <property type="match status" value="1"/>
</dbReference>
<dbReference type="Pfam" id="PF03949">
    <property type="entry name" value="Malic_M"/>
    <property type="match status" value="1"/>
</dbReference>
<dbReference type="STRING" id="7395.A0A1A9VHF2"/>
<dbReference type="SUPFAM" id="SSF51735">
    <property type="entry name" value="NAD(P)-binding Rossmann-fold domains"/>
    <property type="match status" value="1"/>
</dbReference>
<dbReference type="InterPro" id="IPR015884">
    <property type="entry name" value="Malic_enzyme_CS"/>
</dbReference>
<dbReference type="SUPFAM" id="SSF53223">
    <property type="entry name" value="Aminoacid dehydrogenase-like, N-terminal domain"/>
    <property type="match status" value="1"/>
</dbReference>
<dbReference type="InterPro" id="IPR036291">
    <property type="entry name" value="NAD(P)-bd_dom_sf"/>
</dbReference>
<dbReference type="PANTHER" id="PTHR23406:SF80">
    <property type="entry name" value="GH17657P-RELATED"/>
    <property type="match status" value="1"/>
</dbReference>
<evidence type="ECO:0000256" key="5">
    <source>
        <dbReference type="PIRSR" id="PIRSR000106-2"/>
    </source>
</evidence>
<dbReference type="EnsemblMetazoa" id="GAUT037416-RA">
    <property type="protein sequence ID" value="GAUT037416-PA"/>
    <property type="gene ID" value="GAUT037416"/>
</dbReference>
<dbReference type="NCBIfam" id="NF010052">
    <property type="entry name" value="PRK13529.1"/>
    <property type="match status" value="1"/>
</dbReference>
<dbReference type="SMART" id="SM00919">
    <property type="entry name" value="Malic_M"/>
    <property type="match status" value="1"/>
</dbReference>
<evidence type="ECO:0000256" key="3">
    <source>
        <dbReference type="ARBA" id="ARBA00022723"/>
    </source>
</evidence>
<reference evidence="10" key="1">
    <citation type="submission" date="2020-05" db="UniProtKB">
        <authorList>
            <consortium name="EnsemblMetazoa"/>
        </authorList>
    </citation>
    <scope>IDENTIFICATION</scope>
    <source>
        <strain evidence="10">TTRI</strain>
    </source>
</reference>
<feature type="active site" description="Proton donor" evidence="4">
    <location>
        <position position="111"/>
    </location>
</feature>
<keyword evidence="7" id="KW-0560">Oxidoreductase</keyword>
<dbReference type="GO" id="GO:0004473">
    <property type="term" value="F:malate dehydrogenase (decarboxylating) (NADP+) activity"/>
    <property type="evidence" value="ECO:0007669"/>
    <property type="project" value="TreeGrafter"/>
</dbReference>
<dbReference type="InterPro" id="IPR046346">
    <property type="entry name" value="Aminoacid_DH-like_N_sf"/>
</dbReference>
<feature type="binding site" evidence="5">
    <location>
        <position position="164"/>
    </location>
    <ligand>
        <name>(S)-malate</name>
        <dbReference type="ChEBI" id="CHEBI:15589"/>
    </ligand>
</feature>
<keyword evidence="3 6" id="KW-0479">Metal-binding</keyword>
<dbReference type="InterPro" id="IPR012302">
    <property type="entry name" value="Malic_NAD-bd"/>
</dbReference>
<dbReference type="InterPro" id="IPR012301">
    <property type="entry name" value="Malic_N_dom"/>
</dbReference>
<comment type="similarity">
    <text evidence="2 7">Belongs to the malic enzymes family.</text>
</comment>
<evidence type="ECO:0000256" key="1">
    <source>
        <dbReference type="ARBA" id="ARBA00001936"/>
    </source>
</evidence>
<dbReference type="GO" id="GO:0046872">
    <property type="term" value="F:metal ion binding"/>
    <property type="evidence" value="ECO:0007669"/>
    <property type="project" value="UniProtKB-KW"/>
</dbReference>
<feature type="active site" description="Proton acceptor" evidence="4">
    <location>
        <position position="182"/>
    </location>
</feature>
<dbReference type="PROSITE" id="PS00331">
    <property type="entry name" value="MALIC_ENZYMES"/>
    <property type="match status" value="1"/>
</dbReference>
<feature type="domain" description="Malic enzyme NAD-binding" evidence="8">
    <location>
        <begin position="279"/>
        <end position="532"/>
    </location>
</feature>
<name>A0A1A9VHF2_GLOAU</name>
<dbReference type="AlphaFoldDB" id="A0A1A9VHF2"/>
<sequence>MYKKQAHALNFASGRRYVTSSTTGMMRLNSKHHNKALAFTIKERQLLGIHGLLPPVVRTVEEQVRIYYAHMLSLNQDLARYLFLLNLSELNEVLFYTLLQTYTEKCLPYVYTPTVGLACQRYSYIQQFPRGLYITFKDKGHVCNVLQNWPESDIRVIVVTDGGRVLGLGDLGANGMGISVGKITLYTAFGKVRPHQCLPICLDVGCNTDSVREEPYYMGLKRKRPPIDEYDEFVDEFMQAVVQRFGQSCLIHFEDFANNDAFRFLEKYRYQYCMFNDDIEGTASVCLAGIISALKCIGADLKCQRILFQGAGEAAIGIAKLLIIAFRKVGVKEDEALKCIFLRDSKGLVVKERLSNTLNDNKLIFAKEMPLIFKLEDCIRKIKPTILIGASAQPGSFTKEVLRLMTSLNVVPIIFALSNPTAKSECTAFEAYTYTKGKCLFASGSPFPPLECKGRTRYTSQANNAYIFPGIGLGATACCIRYIPAEIFLIAARTLADFCTPEDYAQGRLYPPLSKLSCCAFEIAINVITYAQIKDLSTVLPRPTNVRAFLKHQIYDAKYEPVIPPWLDPNANQNEKLVKIFVFKLLVIENDKLLQVSASAEVKAKHMTPDITKKHYTYKVNNSRMISNPDNEAI</sequence>
<evidence type="ECO:0000259" key="9">
    <source>
        <dbReference type="SMART" id="SM01274"/>
    </source>
</evidence>
<dbReference type="SMART" id="SM01274">
    <property type="entry name" value="malic"/>
    <property type="match status" value="1"/>
</dbReference>
<keyword evidence="11" id="KW-1185">Reference proteome</keyword>
<proteinExistence type="inferred from homology"/>
<evidence type="ECO:0000313" key="11">
    <source>
        <dbReference type="Proteomes" id="UP000078200"/>
    </source>
</evidence>
<feature type="binding site" evidence="6">
    <location>
        <position position="254"/>
    </location>
    <ligand>
        <name>a divalent metal cation</name>
        <dbReference type="ChEBI" id="CHEBI:60240"/>
    </ligand>
</feature>
<comment type="cofactor">
    <cofactor evidence="1">
        <name>Mn(2+)</name>
        <dbReference type="ChEBI" id="CHEBI:29035"/>
    </cofactor>
</comment>
<dbReference type="PANTHER" id="PTHR23406">
    <property type="entry name" value="MALIC ENZYME-RELATED"/>
    <property type="match status" value="1"/>
</dbReference>
<dbReference type="Proteomes" id="UP000078200">
    <property type="component" value="Unassembled WGS sequence"/>
</dbReference>
<feature type="binding site" evidence="6">
    <location>
        <position position="278"/>
    </location>
    <ligand>
        <name>a divalent metal cation</name>
        <dbReference type="ChEBI" id="CHEBI:60240"/>
    </ligand>
</feature>
<dbReference type="GO" id="GO:0006108">
    <property type="term" value="P:malate metabolic process"/>
    <property type="evidence" value="ECO:0007669"/>
    <property type="project" value="TreeGrafter"/>
</dbReference>
<dbReference type="FunFam" id="3.40.50.720:FF:000182">
    <property type="entry name" value="NAD-dependent malic enzyme"/>
    <property type="match status" value="1"/>
</dbReference>
<evidence type="ECO:0000256" key="6">
    <source>
        <dbReference type="PIRSR" id="PIRSR000106-3"/>
    </source>
</evidence>
<feature type="binding site" evidence="5">
    <location>
        <position position="463"/>
    </location>
    <ligand>
        <name>(S)-malate</name>
        <dbReference type="ChEBI" id="CHEBI:15589"/>
    </ligand>
</feature>
<feature type="binding site" evidence="5">
    <location>
        <position position="419"/>
    </location>
    <ligand>
        <name>(S)-malate</name>
        <dbReference type="ChEBI" id="CHEBI:15589"/>
    </ligand>
</feature>
<feature type="domain" description="Malic enzyme N-terminal" evidence="9">
    <location>
        <begin position="88"/>
        <end position="269"/>
    </location>
</feature>
<feature type="binding site" evidence="6">
    <location>
        <position position="255"/>
    </location>
    <ligand>
        <name>a divalent metal cation</name>
        <dbReference type="ChEBI" id="CHEBI:60240"/>
    </ligand>
</feature>
<evidence type="ECO:0000259" key="8">
    <source>
        <dbReference type="SMART" id="SM00919"/>
    </source>
</evidence>
<dbReference type="GO" id="GO:0051287">
    <property type="term" value="F:NAD binding"/>
    <property type="evidence" value="ECO:0007669"/>
    <property type="project" value="InterPro"/>
</dbReference>